<dbReference type="AlphaFoldDB" id="A0A833WP05"/>
<evidence type="ECO:0000259" key="4">
    <source>
        <dbReference type="Pfam" id="PF00248"/>
    </source>
</evidence>
<dbReference type="PRINTS" id="PR01577">
    <property type="entry name" value="KCNABCHANNEL"/>
</dbReference>
<keyword evidence="3" id="KW-0560">Oxidoreductase</keyword>
<dbReference type="InterPro" id="IPR005399">
    <property type="entry name" value="K_chnl_volt-dep_bsu_KCNAB-rel"/>
</dbReference>
<name>A0A833WP05_PHYIN</name>
<comment type="caution">
    <text evidence="5">The sequence shown here is derived from an EMBL/GenBank/DDBJ whole genome shotgun (WGS) entry which is preliminary data.</text>
</comment>
<organism evidence="5 6">
    <name type="scientific">Phytophthora infestans</name>
    <name type="common">Potato late blight agent</name>
    <name type="synonym">Botrytis infestans</name>
    <dbReference type="NCBI Taxonomy" id="4787"/>
    <lineage>
        <taxon>Eukaryota</taxon>
        <taxon>Sar</taxon>
        <taxon>Stramenopiles</taxon>
        <taxon>Oomycota</taxon>
        <taxon>Peronosporomycetes</taxon>
        <taxon>Peronosporales</taxon>
        <taxon>Peronosporaceae</taxon>
        <taxon>Phytophthora</taxon>
    </lineage>
</organism>
<dbReference type="PANTHER" id="PTHR43150">
    <property type="entry name" value="HYPERKINETIC, ISOFORM M"/>
    <property type="match status" value="1"/>
</dbReference>
<reference evidence="5" key="1">
    <citation type="submission" date="2020-04" db="EMBL/GenBank/DDBJ databases">
        <title>Hybrid Assembly of Korean Phytophthora infestans isolates.</title>
        <authorList>
            <person name="Prokchorchik M."/>
            <person name="Lee Y."/>
            <person name="Seo J."/>
            <person name="Cho J.-H."/>
            <person name="Park Y.-E."/>
            <person name="Jang D.-C."/>
            <person name="Im J.-S."/>
            <person name="Choi J.-G."/>
            <person name="Park H.-J."/>
            <person name="Lee G.-B."/>
            <person name="Lee Y.-G."/>
            <person name="Hong S.-Y."/>
            <person name="Cho K."/>
            <person name="Sohn K.H."/>
        </authorList>
    </citation>
    <scope>NUCLEOTIDE SEQUENCE</scope>
    <source>
        <strain evidence="5">KR_1_A1</strain>
    </source>
</reference>
<keyword evidence="2" id="KW-0521">NADP</keyword>
<gene>
    <name evidence="5" type="ORF">GN244_ATG15561</name>
</gene>
<evidence type="ECO:0000313" key="6">
    <source>
        <dbReference type="Proteomes" id="UP000602510"/>
    </source>
</evidence>
<evidence type="ECO:0000256" key="2">
    <source>
        <dbReference type="ARBA" id="ARBA00022857"/>
    </source>
</evidence>
<accession>A0A833WP05</accession>
<protein>
    <submittedName>
        <fullName evidence="5">Aldo/keto reductase family</fullName>
    </submittedName>
</protein>
<dbReference type="InterPro" id="IPR036812">
    <property type="entry name" value="NAD(P)_OxRdtase_dom_sf"/>
</dbReference>
<dbReference type="Gene3D" id="3.20.20.100">
    <property type="entry name" value="NADP-dependent oxidoreductase domain"/>
    <property type="match status" value="1"/>
</dbReference>
<keyword evidence="6" id="KW-1185">Reference proteome</keyword>
<evidence type="ECO:0000256" key="1">
    <source>
        <dbReference type="ARBA" id="ARBA00006515"/>
    </source>
</evidence>
<feature type="domain" description="NADP-dependent oxidoreductase" evidence="4">
    <location>
        <begin position="1"/>
        <end position="255"/>
    </location>
</feature>
<dbReference type="GO" id="GO:0016491">
    <property type="term" value="F:oxidoreductase activity"/>
    <property type="evidence" value="ECO:0007669"/>
    <property type="project" value="UniProtKB-KW"/>
</dbReference>
<proteinExistence type="inferred from homology"/>
<comment type="similarity">
    <text evidence="1">Belongs to the shaker potassium channel beta subunit family.</text>
</comment>
<dbReference type="Pfam" id="PF00248">
    <property type="entry name" value="Aldo_ket_red"/>
    <property type="match status" value="1"/>
</dbReference>
<dbReference type="SUPFAM" id="SSF51430">
    <property type="entry name" value="NAD(P)-linked oxidoreductase"/>
    <property type="match status" value="1"/>
</dbReference>
<dbReference type="EMBL" id="WSZM01000480">
    <property type="protein sequence ID" value="KAF4032541.1"/>
    <property type="molecule type" value="Genomic_DNA"/>
</dbReference>
<dbReference type="PANTHER" id="PTHR43150:SF2">
    <property type="entry name" value="HYPERKINETIC, ISOFORM M"/>
    <property type="match status" value="1"/>
</dbReference>
<dbReference type="Proteomes" id="UP000602510">
    <property type="component" value="Unassembled WGS sequence"/>
</dbReference>
<dbReference type="InterPro" id="IPR023210">
    <property type="entry name" value="NADP_OxRdtase_dom"/>
</dbReference>
<sequence length="269" mass="29545">MMKVAFEHGVNLFDNAEAYGNGQAERNMGAAIQMGLADGIWSREDLVVTSKHIVEGTKASLRRLELDYVDVIFCHRSEPYTPVEETVRAMNYVIEQGWAFYWGTSQWSAADFIEACEIADRLGLIRPIVEQPEYNLLERSKVELEYAPLYDKYGLGLTTWSPLSFGILTAKYSAGASGATRMDLAGAKASIPDFDDRVAKADSLKPVAEELGCSMAQLAVAWCLSNDKVSTVLIGASSTEQLKQNLKSLDVVAKMTPEIKAKIEAVVCS</sequence>
<evidence type="ECO:0000256" key="3">
    <source>
        <dbReference type="ARBA" id="ARBA00023002"/>
    </source>
</evidence>
<evidence type="ECO:0000313" key="5">
    <source>
        <dbReference type="EMBL" id="KAF4032541.1"/>
    </source>
</evidence>